<dbReference type="RefSeq" id="WP_110360013.1">
    <property type="nucleotide sequence ID" value="NZ_QFLI01000002.1"/>
</dbReference>
<sequence length="163" mass="19375">MNTTLKKSLEQESTDELFFYFRHDGAYNFEKKIIAGKLLKERGFDRQILQEEKQLCIEELQADLKEGETPGLLFKKSQQEVFRKLLSWLVMFLLFMSIEIVVNVTQAEKDWESMGIVFAIGLSLLAYSFFFYKKHINKLMHEGAKNNELLRLRLSYIQKEWDF</sequence>
<proteinExistence type="predicted"/>
<accession>A0A2V4A4T7</accession>
<feature type="transmembrane region" description="Helical" evidence="1">
    <location>
        <begin position="114"/>
        <end position="132"/>
    </location>
</feature>
<evidence type="ECO:0000313" key="2">
    <source>
        <dbReference type="EMBL" id="PXY02380.1"/>
    </source>
</evidence>
<organism evidence="2 3">
    <name type="scientific">Marinifilum breve</name>
    <dbReference type="NCBI Taxonomy" id="2184082"/>
    <lineage>
        <taxon>Bacteria</taxon>
        <taxon>Pseudomonadati</taxon>
        <taxon>Bacteroidota</taxon>
        <taxon>Bacteroidia</taxon>
        <taxon>Marinilabiliales</taxon>
        <taxon>Marinifilaceae</taxon>
    </lineage>
</organism>
<keyword evidence="1" id="KW-0812">Transmembrane</keyword>
<evidence type="ECO:0000256" key="1">
    <source>
        <dbReference type="SAM" id="Phobius"/>
    </source>
</evidence>
<reference evidence="2 3" key="1">
    <citation type="submission" date="2018-05" db="EMBL/GenBank/DDBJ databases">
        <title>Marinifilum breve JC075T sp. nov., a marine bacterium isolated from Yongle Blue Hole in the South China Sea.</title>
        <authorList>
            <person name="Fu T."/>
        </authorList>
    </citation>
    <scope>NUCLEOTIDE SEQUENCE [LARGE SCALE GENOMIC DNA]</scope>
    <source>
        <strain evidence="2 3">JC075</strain>
    </source>
</reference>
<keyword evidence="1" id="KW-1133">Transmembrane helix</keyword>
<gene>
    <name evidence="2" type="ORF">DF185_06955</name>
</gene>
<evidence type="ECO:0000313" key="3">
    <source>
        <dbReference type="Proteomes" id="UP000248079"/>
    </source>
</evidence>
<name>A0A2V4A4T7_9BACT</name>
<comment type="caution">
    <text evidence="2">The sequence shown here is derived from an EMBL/GenBank/DDBJ whole genome shotgun (WGS) entry which is preliminary data.</text>
</comment>
<feature type="transmembrane region" description="Helical" evidence="1">
    <location>
        <begin position="85"/>
        <end position="102"/>
    </location>
</feature>
<dbReference type="Proteomes" id="UP000248079">
    <property type="component" value="Unassembled WGS sequence"/>
</dbReference>
<dbReference type="EMBL" id="QFLI01000002">
    <property type="protein sequence ID" value="PXY02380.1"/>
    <property type="molecule type" value="Genomic_DNA"/>
</dbReference>
<keyword evidence="1" id="KW-0472">Membrane</keyword>
<dbReference type="AlphaFoldDB" id="A0A2V4A4T7"/>
<protein>
    <submittedName>
        <fullName evidence="2">Uncharacterized protein</fullName>
    </submittedName>
</protein>
<dbReference type="OrthoDB" id="1117899at2"/>
<keyword evidence="3" id="KW-1185">Reference proteome</keyword>